<dbReference type="Gramene" id="TKW30575">
    <property type="protein sequence ID" value="TKW30575"/>
    <property type="gene ID" value="SEVIR_2G047100v2"/>
</dbReference>
<name>A0A4U6VPB3_SETVI</name>
<dbReference type="OMA" id="GMHREYN"/>
<gene>
    <name evidence="1" type="ORF">SEVIR_2G047100v2</name>
</gene>
<evidence type="ECO:0008006" key="3">
    <source>
        <dbReference type="Google" id="ProtNLM"/>
    </source>
</evidence>
<dbReference type="PANTHER" id="PTHR28532">
    <property type="entry name" value="GEO13458P1"/>
    <property type="match status" value="1"/>
</dbReference>
<dbReference type="InterPro" id="IPR052436">
    <property type="entry name" value="LTO1_adapter"/>
</dbReference>
<reference evidence="1 2" key="1">
    <citation type="submission" date="2019-03" db="EMBL/GenBank/DDBJ databases">
        <title>WGS assembly of Setaria viridis.</title>
        <authorList>
            <person name="Huang P."/>
            <person name="Jenkins J."/>
            <person name="Grimwood J."/>
            <person name="Barry K."/>
            <person name="Healey A."/>
            <person name="Mamidi S."/>
            <person name="Sreedasyam A."/>
            <person name="Shu S."/>
            <person name="Feldman M."/>
            <person name="Wu J."/>
            <person name="Yu Y."/>
            <person name="Chen C."/>
            <person name="Johnson J."/>
            <person name="Rokhsar D."/>
            <person name="Baxter I."/>
            <person name="Schmutz J."/>
            <person name="Brutnell T."/>
            <person name="Kellogg E."/>
        </authorList>
    </citation>
    <scope>NUCLEOTIDE SEQUENCE [LARGE SCALE GENOMIC DNA]</scope>
    <source>
        <strain evidence="2">cv. A10</strain>
    </source>
</reference>
<dbReference type="EMBL" id="CM016553">
    <property type="protein sequence ID" value="TKW30575.1"/>
    <property type="molecule type" value="Genomic_DNA"/>
</dbReference>
<protein>
    <recommendedName>
        <fullName evidence="3">Essential protein Yae1 N-terminal domain-containing protein</fullName>
    </recommendedName>
</protein>
<dbReference type="PANTHER" id="PTHR28532:SF1">
    <property type="entry name" value="ORAL CANCER OVEREXPRESSED 1"/>
    <property type="match status" value="1"/>
</dbReference>
<proteinExistence type="predicted"/>
<dbReference type="Gramene" id="TKW30574">
    <property type="protein sequence ID" value="TKW30574"/>
    <property type="gene ID" value="SEVIR_2G047100v2"/>
</dbReference>
<sequence>MNQKFDDFLEPSILLEETHYGEGFRIGYATGLVSGKEEGRKLGLNMGFQVGEELGFYQSCLDVWIAADHINHGAFSDRMKKNIEQMAALVTSYPIEDPENEQIQEIMGKIRLKFRIITASLGVKLEHGGQSKSLKQGFEDLYAVSNGHYIDVKFRKSWGR</sequence>
<dbReference type="AlphaFoldDB" id="A0A4U6VPB3"/>
<organism evidence="1 2">
    <name type="scientific">Setaria viridis</name>
    <name type="common">Green bristlegrass</name>
    <name type="synonym">Setaria italica subsp. viridis</name>
    <dbReference type="NCBI Taxonomy" id="4556"/>
    <lineage>
        <taxon>Eukaryota</taxon>
        <taxon>Viridiplantae</taxon>
        <taxon>Streptophyta</taxon>
        <taxon>Embryophyta</taxon>
        <taxon>Tracheophyta</taxon>
        <taxon>Spermatophyta</taxon>
        <taxon>Magnoliopsida</taxon>
        <taxon>Liliopsida</taxon>
        <taxon>Poales</taxon>
        <taxon>Poaceae</taxon>
        <taxon>PACMAD clade</taxon>
        <taxon>Panicoideae</taxon>
        <taxon>Panicodae</taxon>
        <taxon>Paniceae</taxon>
        <taxon>Cenchrinae</taxon>
        <taxon>Setaria</taxon>
    </lineage>
</organism>
<evidence type="ECO:0000313" key="1">
    <source>
        <dbReference type="EMBL" id="TKW30574.1"/>
    </source>
</evidence>
<dbReference type="EMBL" id="CM016553">
    <property type="protein sequence ID" value="TKW30574.1"/>
    <property type="molecule type" value="Genomic_DNA"/>
</dbReference>
<accession>A0A4U6VPB3</accession>
<keyword evidence="2" id="KW-1185">Reference proteome</keyword>
<dbReference type="Proteomes" id="UP000298652">
    <property type="component" value="Chromosome 2"/>
</dbReference>
<evidence type="ECO:0000313" key="2">
    <source>
        <dbReference type="Proteomes" id="UP000298652"/>
    </source>
</evidence>